<protein>
    <submittedName>
        <fullName evidence="2">SIS domain-containing protein</fullName>
    </submittedName>
</protein>
<dbReference type="InterPro" id="IPR046348">
    <property type="entry name" value="SIS_dom_sf"/>
</dbReference>
<reference evidence="2 3" key="1">
    <citation type="submission" date="2024-09" db="EMBL/GenBank/DDBJ databases">
        <authorList>
            <person name="Sun Q."/>
            <person name="Mori K."/>
        </authorList>
    </citation>
    <scope>NUCLEOTIDE SEQUENCE [LARGE SCALE GENOMIC DNA]</scope>
    <source>
        <strain evidence="2 3">CCM 8545</strain>
    </source>
</reference>
<organism evidence="2 3">
    <name type="scientific">Thorsellia kenyensis</name>
    <dbReference type="NCBI Taxonomy" id="1549888"/>
    <lineage>
        <taxon>Bacteria</taxon>
        <taxon>Pseudomonadati</taxon>
        <taxon>Pseudomonadota</taxon>
        <taxon>Gammaproteobacteria</taxon>
        <taxon>Enterobacterales</taxon>
        <taxon>Thorselliaceae</taxon>
        <taxon>Thorsellia</taxon>
    </lineage>
</organism>
<dbReference type="Proteomes" id="UP001589758">
    <property type="component" value="Unassembled WGS sequence"/>
</dbReference>
<dbReference type="PANTHER" id="PTHR30390">
    <property type="entry name" value="SEDOHEPTULOSE 7-PHOSPHATE ISOMERASE / DNAA INITIATOR-ASSOCIATING FACTOR FOR REPLICATION INITIATION"/>
    <property type="match status" value="1"/>
</dbReference>
<dbReference type="Pfam" id="PF13580">
    <property type="entry name" value="SIS_2"/>
    <property type="match status" value="1"/>
</dbReference>
<dbReference type="SUPFAM" id="SSF53697">
    <property type="entry name" value="SIS domain"/>
    <property type="match status" value="1"/>
</dbReference>
<dbReference type="Gene3D" id="3.40.50.10490">
    <property type="entry name" value="Glucose-6-phosphate isomerase like protein, domain 1"/>
    <property type="match status" value="1"/>
</dbReference>
<name>A0ABV6CAI6_9GAMM</name>
<dbReference type="RefSeq" id="WP_385877102.1">
    <property type="nucleotide sequence ID" value="NZ_JBHLXE010000087.1"/>
</dbReference>
<evidence type="ECO:0000313" key="2">
    <source>
        <dbReference type="EMBL" id="MFC0179992.1"/>
    </source>
</evidence>
<comment type="caution">
    <text evidence="2">The sequence shown here is derived from an EMBL/GenBank/DDBJ whole genome shotgun (WGS) entry which is preliminary data.</text>
</comment>
<dbReference type="PROSITE" id="PS51464">
    <property type="entry name" value="SIS"/>
    <property type="match status" value="1"/>
</dbReference>
<sequence>MQDKIRAIFTENIQTQIACTENLPQQIENAVTSIVNGLIQGHRILCCGEGISSCLAQILSIHLINQYETPRPSLPAFSLGHGHALLDFHSKDSDEGIFAKQVKALGQSNDILFVISPKGLCKESIQAIEAAVTKDMIIIALTGADGGEIAGLLNDNDVEIRILSQNTSRIHEIHHFVINLLAEMIDNSLFNIQRN</sequence>
<proteinExistence type="predicted"/>
<dbReference type="InterPro" id="IPR001347">
    <property type="entry name" value="SIS_dom"/>
</dbReference>
<dbReference type="EMBL" id="JBHLXE010000087">
    <property type="protein sequence ID" value="MFC0179992.1"/>
    <property type="molecule type" value="Genomic_DNA"/>
</dbReference>
<accession>A0ABV6CAI6</accession>
<evidence type="ECO:0000259" key="1">
    <source>
        <dbReference type="PROSITE" id="PS51464"/>
    </source>
</evidence>
<dbReference type="PANTHER" id="PTHR30390:SF6">
    <property type="entry name" value="DNAA INITIATOR-ASSOCIATING PROTEIN DIAA"/>
    <property type="match status" value="1"/>
</dbReference>
<dbReference type="InterPro" id="IPR050099">
    <property type="entry name" value="SIS_GmhA/DiaA_subfam"/>
</dbReference>
<feature type="domain" description="SIS" evidence="1">
    <location>
        <begin position="34"/>
        <end position="191"/>
    </location>
</feature>
<dbReference type="CDD" id="cd05006">
    <property type="entry name" value="SIS_GmhA"/>
    <property type="match status" value="1"/>
</dbReference>
<keyword evidence="3" id="KW-1185">Reference proteome</keyword>
<gene>
    <name evidence="2" type="ORF">ACFFIT_07850</name>
</gene>
<dbReference type="InterPro" id="IPR035461">
    <property type="entry name" value="GmhA/DiaA"/>
</dbReference>
<evidence type="ECO:0000313" key="3">
    <source>
        <dbReference type="Proteomes" id="UP001589758"/>
    </source>
</evidence>